<dbReference type="Pfam" id="PF00443">
    <property type="entry name" value="UCH"/>
    <property type="match status" value="1"/>
</dbReference>
<evidence type="ECO:0000256" key="4">
    <source>
        <dbReference type="ARBA" id="ARBA00022723"/>
    </source>
</evidence>
<dbReference type="PROSITE" id="PS50271">
    <property type="entry name" value="ZF_UBP"/>
    <property type="match status" value="1"/>
</dbReference>
<evidence type="ECO:0000259" key="17">
    <source>
        <dbReference type="PROSITE" id="PS50030"/>
    </source>
</evidence>
<keyword evidence="7 11" id="KW-0833">Ubl conjugation pathway</keyword>
<proteinExistence type="inferred from homology"/>
<evidence type="ECO:0000256" key="15">
    <source>
        <dbReference type="PROSITE-ProRule" id="PRU00502"/>
    </source>
</evidence>
<evidence type="ECO:0000256" key="2">
    <source>
        <dbReference type="ARBA" id="ARBA00009085"/>
    </source>
</evidence>
<dbReference type="CDD" id="cd02658">
    <property type="entry name" value="Peptidase_C19B"/>
    <property type="match status" value="1"/>
</dbReference>
<keyword evidence="5" id="KW-0677">Repeat</keyword>
<dbReference type="FunFam" id="3.30.40.10:FF:000396">
    <property type="entry name" value="Ubiquitin carboxyl-terminal hydrolase"/>
    <property type="match status" value="1"/>
</dbReference>
<name>A0A485LG86_9STRA</name>
<dbReference type="InterPro" id="IPR018200">
    <property type="entry name" value="USP_CS"/>
</dbReference>
<feature type="binding site" evidence="14">
    <location>
        <position position="186"/>
    </location>
    <ligand>
        <name>Zn(2+)</name>
        <dbReference type="ChEBI" id="CHEBI:29105"/>
    </ligand>
</feature>
<accession>A0A485LG86</accession>
<dbReference type="GO" id="GO:0005634">
    <property type="term" value="C:nucleus"/>
    <property type="evidence" value="ECO:0007669"/>
    <property type="project" value="TreeGrafter"/>
</dbReference>
<dbReference type="PANTHER" id="PTHR24006:SF664">
    <property type="entry name" value="UBIQUITIN CARBOXYL-TERMINAL HYDROLASE"/>
    <property type="match status" value="1"/>
</dbReference>
<evidence type="ECO:0000256" key="9">
    <source>
        <dbReference type="ARBA" id="ARBA00022807"/>
    </source>
</evidence>
<dbReference type="AlphaFoldDB" id="A0A485LG86"/>
<dbReference type="InterPro" id="IPR050164">
    <property type="entry name" value="Peptidase_C19"/>
</dbReference>
<comment type="catalytic activity">
    <reaction evidence="1 11 16">
        <text>Thiol-dependent hydrolysis of ester, thioester, amide, peptide and isopeptide bonds formed by the C-terminal Gly of ubiquitin (a 76-residue protein attached to proteins as an intracellular targeting signal).</text>
        <dbReference type="EC" id="3.4.19.12"/>
    </reaction>
</comment>
<keyword evidence="10 11" id="KW-0862">Zinc</keyword>
<dbReference type="InterPro" id="IPR013083">
    <property type="entry name" value="Znf_RING/FYVE/PHD"/>
</dbReference>
<evidence type="ECO:0000256" key="6">
    <source>
        <dbReference type="ARBA" id="ARBA00022771"/>
    </source>
</evidence>
<evidence type="ECO:0000313" key="21">
    <source>
        <dbReference type="EMBL" id="VFT97392.1"/>
    </source>
</evidence>
<dbReference type="SMART" id="SM00290">
    <property type="entry name" value="ZnF_UBP"/>
    <property type="match status" value="1"/>
</dbReference>
<evidence type="ECO:0000256" key="7">
    <source>
        <dbReference type="ARBA" id="ARBA00022786"/>
    </source>
</evidence>
<feature type="binding site" evidence="13">
    <location>
        <position position="251"/>
    </location>
    <ligand>
        <name>substrate</name>
    </ligand>
</feature>
<evidence type="ECO:0000313" key="20">
    <source>
        <dbReference type="EMBL" id="KAF0687593.1"/>
    </source>
</evidence>
<keyword evidence="3 11" id="KW-0645">Protease</keyword>
<keyword evidence="22" id="KW-1185">Reference proteome</keyword>
<dbReference type="OrthoDB" id="361536at2759"/>
<evidence type="ECO:0000256" key="8">
    <source>
        <dbReference type="ARBA" id="ARBA00022801"/>
    </source>
</evidence>
<dbReference type="InterPro" id="IPR038765">
    <property type="entry name" value="Papain-like_cys_pep_sf"/>
</dbReference>
<evidence type="ECO:0000256" key="3">
    <source>
        <dbReference type="ARBA" id="ARBA00022670"/>
    </source>
</evidence>
<dbReference type="FunFam" id="1.10.8.10:FF:000086">
    <property type="entry name" value="Ubiquitin carboxyl-terminal hydrolase"/>
    <property type="match status" value="1"/>
</dbReference>
<feature type="binding site" evidence="14">
    <location>
        <position position="203"/>
    </location>
    <ligand>
        <name>Zn(2+)</name>
        <dbReference type="ChEBI" id="CHEBI:29105"/>
    </ligand>
</feature>
<sequence length="797" mass="87698">MLENFGAVKVANEHTAVYKDECVLSFDTPLTEGGIYTNLSTFESFGEAHVAQDAAKTNQKVYLHQKFVRTGVKKQAAEEVTKLAIGVEGGFQEDEVLVDKTFSIVVFRGKDKEVFDLTDPALPSVIRDSADSVLNHQGHYVAEQVKSWQEEIQASQYAFDLIQLPREDCAPISGDPSTWVCSSETCDKKENLWMNLSDGYVGCGRRNFDGSGGCGEALRHFEATGKNFPLSVKLGTITPSGGGDVYSYAEDDMVHDPNLAAHLRHFGIKIDEMTKTDKTINELQVELNKNWDFDSIMEEGKNLETITGTGYMGLTNLGNSCYMNSVVQLLTAIPEVQARYLSPITPSTAPAKDLPTQMAKLVRGIHSDRYVAEELRPLMFRSLVGKDHVDFSSNRQQDAMEYFQHLLDLLTRAEKSSPDALAQGTIGTVPSADLFSFSFEDRLECVTSQKVKYVARPDNVLQLNIPLDAAVNADEVQEFKRQKLENSDTKRKPVVADVPFDACLQEAFSPELIDGFYSSALGRKGPASKTIRFQTYPKYLVVQMRRYYVAEDWTPKKMDVSVTVPETLRLGAYKSTGKQDHEVLLPEDAEGGASSAEASLEPDATLVAELMAMGFSENGCKRAALATSNAPAAVAMEWIFSHMEDADFNSPIVPTSAAASASSSSSCPPEVMANLTAMGFNETQVRCALDHTHNNPDLAAEWLFSNMDTLDALVREFEKKSAAAPSGGEQSNPLESPDGDEYELVGFISHMGSNTHSGHYVAHIKKDGKWIFFNDAKVAVSDTPPFGAGYIYLFRRK</sequence>
<evidence type="ECO:0000256" key="13">
    <source>
        <dbReference type="PIRSR" id="PIRSR016308-2"/>
    </source>
</evidence>
<dbReference type="Gene3D" id="3.30.40.10">
    <property type="entry name" value="Zinc/RING finger domain, C3HC4 (zinc finger)"/>
    <property type="match status" value="2"/>
</dbReference>
<feature type="binding site" evidence="13">
    <location>
        <begin position="205"/>
        <end position="208"/>
    </location>
    <ligand>
        <name>substrate</name>
    </ligand>
</feature>
<dbReference type="InterPro" id="IPR016652">
    <property type="entry name" value="Ubiquitinyl_hydrolase"/>
</dbReference>
<protein>
    <recommendedName>
        <fullName evidence="11 16">Ubiquitin carboxyl-terminal hydrolase</fullName>
        <ecNumber evidence="11 16">3.4.19.12</ecNumber>
    </recommendedName>
</protein>
<feature type="domain" description="UBA" evidence="17">
    <location>
        <begin position="666"/>
        <end position="706"/>
    </location>
</feature>
<dbReference type="InterPro" id="IPR028889">
    <property type="entry name" value="USP"/>
</dbReference>
<dbReference type="InterPro" id="IPR001607">
    <property type="entry name" value="Znf_UBP"/>
</dbReference>
<dbReference type="SUPFAM" id="SSF54001">
    <property type="entry name" value="Cysteine proteinases"/>
    <property type="match status" value="1"/>
</dbReference>
<dbReference type="PROSITE" id="PS50235">
    <property type="entry name" value="USP_3"/>
    <property type="match status" value="1"/>
</dbReference>
<dbReference type="PIRSF" id="PIRSF016308">
    <property type="entry name" value="UBP"/>
    <property type="match status" value="1"/>
</dbReference>
<dbReference type="SUPFAM" id="SSF46934">
    <property type="entry name" value="UBA-like"/>
    <property type="match status" value="1"/>
</dbReference>
<reference evidence="21 22" key="1">
    <citation type="submission" date="2019-03" db="EMBL/GenBank/DDBJ databases">
        <authorList>
            <person name="Gaulin E."/>
            <person name="Dumas B."/>
        </authorList>
    </citation>
    <scope>NUCLEOTIDE SEQUENCE [LARGE SCALE GENOMIC DNA]</scope>
    <source>
        <strain evidence="21">CBS 568.67</strain>
    </source>
</reference>
<feature type="domain" description="USP" evidence="18">
    <location>
        <begin position="312"/>
        <end position="797"/>
    </location>
</feature>
<dbReference type="Pfam" id="PF17807">
    <property type="entry name" value="zf-UBP_var"/>
    <property type="match status" value="1"/>
</dbReference>
<dbReference type="PANTHER" id="PTHR24006">
    <property type="entry name" value="UBIQUITIN CARBOXYL-TERMINAL HYDROLASE"/>
    <property type="match status" value="1"/>
</dbReference>
<dbReference type="GO" id="GO:0008270">
    <property type="term" value="F:zinc ion binding"/>
    <property type="evidence" value="ECO:0007669"/>
    <property type="project" value="UniProtKB-UniRule"/>
</dbReference>
<comment type="similarity">
    <text evidence="2 11 16">Belongs to the peptidase C19 family.</text>
</comment>
<dbReference type="InterPro" id="IPR001394">
    <property type="entry name" value="Peptidase_C19_UCH"/>
</dbReference>
<dbReference type="Gene3D" id="3.90.70.10">
    <property type="entry name" value="Cysteine proteinases"/>
    <property type="match status" value="1"/>
</dbReference>
<dbReference type="EMBL" id="CAADRA010006926">
    <property type="protein sequence ID" value="VFT97392.1"/>
    <property type="molecule type" value="Genomic_DNA"/>
</dbReference>
<feature type="binding site" evidence="13">
    <location>
        <position position="248"/>
    </location>
    <ligand>
        <name>substrate</name>
    </ligand>
</feature>
<keyword evidence="6 15" id="KW-0863">Zinc-finger</keyword>
<evidence type="ECO:0000256" key="16">
    <source>
        <dbReference type="RuleBase" id="RU366025"/>
    </source>
</evidence>
<feature type="binding site" evidence="13">
    <location>
        <position position="246"/>
    </location>
    <ligand>
        <name>substrate</name>
    </ligand>
</feature>
<dbReference type="SMART" id="SM00165">
    <property type="entry name" value="UBA"/>
    <property type="match status" value="2"/>
</dbReference>
<dbReference type="InterPro" id="IPR015940">
    <property type="entry name" value="UBA"/>
</dbReference>
<dbReference type="Proteomes" id="UP000332933">
    <property type="component" value="Unassembled WGS sequence"/>
</dbReference>
<evidence type="ECO:0000256" key="5">
    <source>
        <dbReference type="ARBA" id="ARBA00022737"/>
    </source>
</evidence>
<dbReference type="PROSITE" id="PS00973">
    <property type="entry name" value="USP_2"/>
    <property type="match status" value="1"/>
</dbReference>
<organism evidence="21 22">
    <name type="scientific">Aphanomyces stellatus</name>
    <dbReference type="NCBI Taxonomy" id="120398"/>
    <lineage>
        <taxon>Eukaryota</taxon>
        <taxon>Sar</taxon>
        <taxon>Stramenopiles</taxon>
        <taxon>Oomycota</taxon>
        <taxon>Saprolegniomycetes</taxon>
        <taxon>Saprolegniales</taxon>
        <taxon>Verrucalvaceae</taxon>
        <taxon>Aphanomyces</taxon>
    </lineage>
</organism>
<evidence type="ECO:0000259" key="19">
    <source>
        <dbReference type="PROSITE" id="PS50271"/>
    </source>
</evidence>
<evidence type="ECO:0000256" key="11">
    <source>
        <dbReference type="PIRNR" id="PIRNR016308"/>
    </source>
</evidence>
<dbReference type="GO" id="GO:0004843">
    <property type="term" value="F:cysteine-type deubiquitinase activity"/>
    <property type="evidence" value="ECO:0007669"/>
    <property type="project" value="UniProtKB-UniRule"/>
</dbReference>
<reference evidence="20" key="2">
    <citation type="submission" date="2019-06" db="EMBL/GenBank/DDBJ databases">
        <title>Genomics analysis of Aphanomyces spp. identifies a new class of oomycete effector associated with host adaptation.</title>
        <authorList>
            <person name="Gaulin E."/>
        </authorList>
    </citation>
    <scope>NUCLEOTIDE SEQUENCE</scope>
    <source>
        <strain evidence="20">CBS 578.67</strain>
    </source>
</reference>
<dbReference type="GO" id="GO:0006508">
    <property type="term" value="P:proteolysis"/>
    <property type="evidence" value="ECO:0007669"/>
    <property type="project" value="UniProtKB-KW"/>
</dbReference>
<dbReference type="Pfam" id="PF00627">
    <property type="entry name" value="UBA"/>
    <property type="match status" value="1"/>
</dbReference>
<evidence type="ECO:0000256" key="14">
    <source>
        <dbReference type="PIRSR" id="PIRSR016308-3"/>
    </source>
</evidence>
<keyword evidence="4 11" id="KW-0479">Metal-binding</keyword>
<feature type="active site" description="Nucleophile" evidence="12">
    <location>
        <position position="321"/>
    </location>
</feature>
<evidence type="ECO:0000256" key="1">
    <source>
        <dbReference type="ARBA" id="ARBA00000707"/>
    </source>
</evidence>
<dbReference type="PROSITE" id="PS00972">
    <property type="entry name" value="USP_1"/>
    <property type="match status" value="1"/>
</dbReference>
<feature type="active site" description="Proton acceptor" evidence="12">
    <location>
        <position position="759"/>
    </location>
</feature>
<dbReference type="InterPro" id="IPR041432">
    <property type="entry name" value="UBP13_Znf-UBP_var"/>
</dbReference>
<dbReference type="GO" id="GO:0016579">
    <property type="term" value="P:protein deubiquitination"/>
    <property type="evidence" value="ECO:0007669"/>
    <property type="project" value="InterPro"/>
</dbReference>
<keyword evidence="9 11" id="KW-0788">Thiol protease</keyword>
<dbReference type="EC" id="3.4.19.12" evidence="11 16"/>
<feature type="domain" description="UBA" evidence="17">
    <location>
        <begin position="601"/>
        <end position="642"/>
    </location>
</feature>
<evidence type="ECO:0000256" key="10">
    <source>
        <dbReference type="ARBA" id="ARBA00022833"/>
    </source>
</evidence>
<dbReference type="GO" id="GO:0005829">
    <property type="term" value="C:cytosol"/>
    <property type="evidence" value="ECO:0007669"/>
    <property type="project" value="TreeGrafter"/>
</dbReference>
<dbReference type="Gene3D" id="1.10.8.10">
    <property type="entry name" value="DNA helicase RuvA subunit, C-terminal domain"/>
    <property type="match status" value="2"/>
</dbReference>
<keyword evidence="8 11" id="KW-0378">Hydrolase</keyword>
<evidence type="ECO:0000256" key="12">
    <source>
        <dbReference type="PIRSR" id="PIRSR016308-1"/>
    </source>
</evidence>
<dbReference type="InterPro" id="IPR009060">
    <property type="entry name" value="UBA-like_sf"/>
</dbReference>
<feature type="binding site" evidence="14">
    <location>
        <position position="181"/>
    </location>
    <ligand>
        <name>Zn(2+)</name>
        <dbReference type="ChEBI" id="CHEBI:29105"/>
    </ligand>
</feature>
<evidence type="ECO:0000259" key="18">
    <source>
        <dbReference type="PROSITE" id="PS50235"/>
    </source>
</evidence>
<dbReference type="SUPFAM" id="SSF57850">
    <property type="entry name" value="RING/U-box"/>
    <property type="match status" value="1"/>
</dbReference>
<dbReference type="EMBL" id="VJMH01006900">
    <property type="protein sequence ID" value="KAF0687593.1"/>
    <property type="molecule type" value="Genomic_DNA"/>
</dbReference>
<feature type="domain" description="UBP-type" evidence="19">
    <location>
        <begin position="153"/>
        <end position="270"/>
    </location>
</feature>
<evidence type="ECO:0000313" key="22">
    <source>
        <dbReference type="Proteomes" id="UP000332933"/>
    </source>
</evidence>
<feature type="binding site" evidence="13">
    <location>
        <position position="193"/>
    </location>
    <ligand>
        <name>substrate</name>
    </ligand>
</feature>
<dbReference type="PROSITE" id="PS50030">
    <property type="entry name" value="UBA"/>
    <property type="match status" value="2"/>
</dbReference>
<dbReference type="Pfam" id="PF02148">
    <property type="entry name" value="zf-UBP"/>
    <property type="match status" value="1"/>
</dbReference>
<gene>
    <name evidence="21" type="primary">Aste57867_20712</name>
    <name evidence="20" type="ORF">As57867_020644</name>
    <name evidence="21" type="ORF">ASTE57867_20712</name>
</gene>